<dbReference type="AlphaFoldDB" id="A0AAD7SXJ2"/>
<evidence type="ECO:0000256" key="16">
    <source>
        <dbReference type="SAM" id="SignalP"/>
    </source>
</evidence>
<dbReference type="GO" id="GO:0005509">
    <property type="term" value="F:calcium ion binding"/>
    <property type="evidence" value="ECO:0007669"/>
    <property type="project" value="InterPro"/>
</dbReference>
<dbReference type="Gene3D" id="4.10.740.10">
    <property type="entry name" value="Coagulation Factor IX"/>
    <property type="match status" value="2"/>
</dbReference>
<dbReference type="InterPro" id="IPR000294">
    <property type="entry name" value="GLA_domain"/>
</dbReference>
<feature type="domain" description="Peptidase S1" evidence="18">
    <location>
        <begin position="238"/>
        <end position="470"/>
    </location>
</feature>
<comment type="catalytic activity">
    <reaction evidence="1">
        <text>Selective cleavage of Arg-|-Thr and then Arg-|-Ile bonds in prothrombin to form thrombin.</text>
        <dbReference type="EC" id="3.4.21.6"/>
    </reaction>
</comment>
<dbReference type="SMART" id="SM00179">
    <property type="entry name" value="EGF_CA"/>
    <property type="match status" value="3"/>
</dbReference>
<dbReference type="InterPro" id="IPR000742">
    <property type="entry name" value="EGF"/>
</dbReference>
<evidence type="ECO:0000256" key="4">
    <source>
        <dbReference type="ARBA" id="ARBA00022479"/>
    </source>
</evidence>
<dbReference type="PROSITE" id="PS00134">
    <property type="entry name" value="TRYPSIN_HIS"/>
    <property type="match status" value="1"/>
</dbReference>
<feature type="signal peptide" evidence="16">
    <location>
        <begin position="1"/>
        <end position="19"/>
    </location>
</feature>
<dbReference type="CDD" id="cd00054">
    <property type="entry name" value="EGF_CA"/>
    <property type="match status" value="2"/>
</dbReference>
<dbReference type="SUPFAM" id="SSF57196">
    <property type="entry name" value="EGF/Laminin"/>
    <property type="match status" value="2"/>
</dbReference>
<dbReference type="InterPro" id="IPR001314">
    <property type="entry name" value="Peptidase_S1A"/>
</dbReference>
<dbReference type="FunFam" id="4.10.740.10:FF:000001">
    <property type="entry name" value="vitamin K-dependent protein S"/>
    <property type="match status" value="2"/>
</dbReference>
<keyword evidence="21" id="KW-1185">Reference proteome</keyword>
<gene>
    <name evidence="20" type="ORF">AAFF_G00194170</name>
</gene>
<dbReference type="FunFam" id="2.40.10.10:FF:000013">
    <property type="entry name" value="Coagulation factor X"/>
    <property type="match status" value="1"/>
</dbReference>
<evidence type="ECO:0000256" key="1">
    <source>
        <dbReference type="ARBA" id="ARBA00001239"/>
    </source>
</evidence>
<dbReference type="InterPro" id="IPR001881">
    <property type="entry name" value="EGF-like_Ca-bd_dom"/>
</dbReference>
<dbReference type="FunFam" id="2.10.25.10:FF:000143">
    <property type="entry name" value="Protein crumbs 1"/>
    <property type="match status" value="1"/>
</dbReference>
<evidence type="ECO:0000256" key="8">
    <source>
        <dbReference type="ARBA" id="ARBA00022737"/>
    </source>
</evidence>
<dbReference type="InterPro" id="IPR009030">
    <property type="entry name" value="Growth_fac_rcpt_cys_sf"/>
</dbReference>
<dbReference type="InterPro" id="IPR050442">
    <property type="entry name" value="Peptidase_S1_coag_factors"/>
</dbReference>
<evidence type="ECO:0000256" key="12">
    <source>
        <dbReference type="ARBA" id="ARBA00023180"/>
    </source>
</evidence>
<proteinExistence type="predicted"/>
<comment type="caution">
    <text evidence="20">The sequence shown here is derived from an EMBL/GenBank/DDBJ whole genome shotgun (WGS) entry which is preliminary data.</text>
</comment>
<sequence>MSRLTHSCLLLLLLHQVSAKVFLQSQEASQVLTRKRRANSPFEEFRKGDMERECVEERCNYEEAREIFENDEKTKEFWNVYFDGDSCEARPCVNNGVCKDGIGGYTCYCLSGFQGVNCEIVIPQLCMNKNGECQHFCHVREDRVHCSCADNYFLGEDGKSCLSHEPFKCGVRKSSQTRSIYIYERQDNSTQLGNVTMEMSMNNVTDSVNSLNRTVMAMVEDLVDEDYIMPEFSALTRIVNGEECPPGDCPWQALLVNEEDIGFCGGTVINEYFILSAAHCMNQSRSFYIIVGEFDREVTDGNEAIHKVEQVLTHRRYVPDTFHNDIALIKLQKPIRFTPFILPACLPDSEFAEEVLMRQDQGMVSGFGRLREGGRQATLLQRLSVPFVDRAICIESSQFKITQRMFCAGYDMETKDACQGDSGGPHVTQFGETWFVTGVVSWGGGCAREGKYGVYTQVSKYISWIRHSQLEANTVIQRSRRANVFLFEEILQGSLERECFEELCDFEEAREYFEDIPKTNDFWAKYYDGDQCSPNPCLNGGSCTDTIGGYSCECKELYKGQNCERDVSQCHSDGPLSCDHFCRPSFSSYQCSCADGYRIHTDGRTCLPEVQYPCGRAPVPKPSEQNQTDPTDPAPSCESQICLNGRCPWQVRLLDAKRREFCSGVILSEHTILTTAACASRSKSILAVLGEHTSDAGEQSQVWPGEQPRGFGNARKASPVSRVVVHKRHKAGQPNDDLAFLHLQKNIGFSTSVFQTCIPEKDFSENVLMQPGREGLLAGREPGGTAGSPLLLSYLPLERCQTGLNLSLPLTNKMFCMTVQGSSDGGKGPGGSCGLLPGTPMVTVEKNSVFLTGLLISPQTHNCSQGHIFTKLSRYLPWIHQQLDLSEK</sequence>
<keyword evidence="10" id="KW-0106">Calcium</keyword>
<evidence type="ECO:0000256" key="9">
    <source>
        <dbReference type="ARBA" id="ARBA00022801"/>
    </source>
</evidence>
<dbReference type="InterPro" id="IPR033116">
    <property type="entry name" value="TRYPSIN_SER"/>
</dbReference>
<dbReference type="PROSITE" id="PS00010">
    <property type="entry name" value="ASX_HYDROXYL"/>
    <property type="match status" value="2"/>
</dbReference>
<dbReference type="Gene3D" id="2.40.10.10">
    <property type="entry name" value="Trypsin-like serine proteases"/>
    <property type="match status" value="4"/>
</dbReference>
<dbReference type="PROSITE" id="PS00135">
    <property type="entry name" value="TRYPSIN_SER"/>
    <property type="match status" value="1"/>
</dbReference>
<dbReference type="PRINTS" id="PR00722">
    <property type="entry name" value="CHYMOTRYPSIN"/>
</dbReference>
<keyword evidence="16" id="KW-0732">Signal</keyword>
<dbReference type="EMBL" id="JAINUG010000026">
    <property type="protein sequence ID" value="KAJ8410513.1"/>
    <property type="molecule type" value="Genomic_DNA"/>
</dbReference>
<feature type="domain" description="Gla" evidence="19">
    <location>
        <begin position="37"/>
        <end position="83"/>
    </location>
</feature>
<dbReference type="Pfam" id="PF14670">
    <property type="entry name" value="FXa_inhibition"/>
    <property type="match status" value="1"/>
</dbReference>
<evidence type="ECO:0000256" key="15">
    <source>
        <dbReference type="SAM" id="MobiDB-lite"/>
    </source>
</evidence>
<feature type="domain" description="Peptidase S1" evidence="18">
    <location>
        <begin position="648"/>
        <end position="884"/>
    </location>
</feature>
<evidence type="ECO:0000256" key="3">
    <source>
        <dbReference type="ARBA" id="ARBA00012181"/>
    </source>
</evidence>
<dbReference type="PROSITE" id="PS01187">
    <property type="entry name" value="EGF_CA"/>
    <property type="match status" value="1"/>
</dbReference>
<feature type="disulfide bond" evidence="13">
    <location>
        <begin position="554"/>
        <end position="563"/>
    </location>
</feature>
<dbReference type="SUPFAM" id="SSF57630">
    <property type="entry name" value="GLA-domain"/>
    <property type="match status" value="2"/>
</dbReference>
<dbReference type="Pfam" id="PF00089">
    <property type="entry name" value="Trypsin"/>
    <property type="match status" value="2"/>
</dbReference>
<dbReference type="PANTHER" id="PTHR24278:SF28">
    <property type="entry name" value="COAGULATION FACTOR X"/>
    <property type="match status" value="1"/>
</dbReference>
<dbReference type="PROSITE" id="PS50998">
    <property type="entry name" value="GLA_2"/>
    <property type="match status" value="2"/>
</dbReference>
<dbReference type="InterPro" id="IPR018114">
    <property type="entry name" value="TRYPSIN_HIS"/>
</dbReference>
<evidence type="ECO:0000313" key="21">
    <source>
        <dbReference type="Proteomes" id="UP001221898"/>
    </source>
</evidence>
<comment type="subcellular location">
    <subcellularLocation>
        <location evidence="2">Secreted</location>
    </subcellularLocation>
</comment>
<comment type="caution">
    <text evidence="13">Lacks conserved residue(s) required for the propagation of feature annotation.</text>
</comment>
<evidence type="ECO:0000256" key="7">
    <source>
        <dbReference type="ARBA" id="ARBA00022670"/>
    </source>
</evidence>
<dbReference type="GO" id="GO:0004252">
    <property type="term" value="F:serine-type endopeptidase activity"/>
    <property type="evidence" value="ECO:0007669"/>
    <property type="project" value="UniProtKB-EC"/>
</dbReference>
<keyword evidence="8" id="KW-0677">Repeat</keyword>
<feature type="chain" id="PRO_5042020752" description="coagulation factor Xa" evidence="16">
    <location>
        <begin position="20"/>
        <end position="888"/>
    </location>
</feature>
<dbReference type="EC" id="3.4.21.6" evidence="3"/>
<evidence type="ECO:0000259" key="17">
    <source>
        <dbReference type="PROSITE" id="PS50026"/>
    </source>
</evidence>
<name>A0AAD7SXJ2_9TELE</name>
<dbReference type="InterPro" id="IPR018097">
    <property type="entry name" value="EGF_Ca-bd_CS"/>
</dbReference>
<reference evidence="20" key="1">
    <citation type="journal article" date="2023" name="Science">
        <title>Genome structures resolve the early diversification of teleost fishes.</title>
        <authorList>
            <person name="Parey E."/>
            <person name="Louis A."/>
            <person name="Montfort J."/>
            <person name="Bouchez O."/>
            <person name="Roques C."/>
            <person name="Iampietro C."/>
            <person name="Lluch J."/>
            <person name="Castinel A."/>
            <person name="Donnadieu C."/>
            <person name="Desvignes T."/>
            <person name="Floi Bucao C."/>
            <person name="Jouanno E."/>
            <person name="Wen M."/>
            <person name="Mejri S."/>
            <person name="Dirks R."/>
            <person name="Jansen H."/>
            <person name="Henkel C."/>
            <person name="Chen W.J."/>
            <person name="Zahm M."/>
            <person name="Cabau C."/>
            <person name="Klopp C."/>
            <person name="Thompson A.W."/>
            <person name="Robinson-Rechavi M."/>
            <person name="Braasch I."/>
            <person name="Lecointre G."/>
            <person name="Bobe J."/>
            <person name="Postlethwait J.H."/>
            <person name="Berthelot C."/>
            <person name="Roest Crollius H."/>
            <person name="Guiguen Y."/>
        </authorList>
    </citation>
    <scope>NUCLEOTIDE SEQUENCE</scope>
    <source>
        <strain evidence="20">NC1722</strain>
    </source>
</reference>
<dbReference type="SUPFAM" id="SSF50494">
    <property type="entry name" value="Trypsin-like serine proteases"/>
    <property type="match status" value="2"/>
</dbReference>
<dbReference type="InterPro" id="IPR035972">
    <property type="entry name" value="GLA-like_dom_SF"/>
</dbReference>
<dbReference type="PANTHER" id="PTHR24278">
    <property type="entry name" value="COAGULATION FACTOR"/>
    <property type="match status" value="1"/>
</dbReference>
<dbReference type="PRINTS" id="PR00001">
    <property type="entry name" value="GLABLOOD"/>
</dbReference>
<evidence type="ECO:0000259" key="19">
    <source>
        <dbReference type="PROSITE" id="PS50998"/>
    </source>
</evidence>
<dbReference type="GO" id="GO:0005615">
    <property type="term" value="C:extracellular space"/>
    <property type="evidence" value="ECO:0007669"/>
    <property type="project" value="TreeGrafter"/>
</dbReference>
<evidence type="ECO:0000313" key="20">
    <source>
        <dbReference type="EMBL" id="KAJ8410513.1"/>
    </source>
</evidence>
<keyword evidence="9 14" id="KW-0378">Hydrolase</keyword>
<evidence type="ECO:0000256" key="2">
    <source>
        <dbReference type="ARBA" id="ARBA00004613"/>
    </source>
</evidence>
<evidence type="ECO:0000256" key="11">
    <source>
        <dbReference type="ARBA" id="ARBA00023157"/>
    </source>
</evidence>
<dbReference type="InterPro" id="IPR043504">
    <property type="entry name" value="Peptidase_S1_PA_chymotrypsin"/>
</dbReference>
<evidence type="ECO:0000259" key="18">
    <source>
        <dbReference type="PROSITE" id="PS50240"/>
    </source>
</evidence>
<keyword evidence="12" id="KW-0325">Glycoprotein</keyword>
<dbReference type="SMART" id="SM00020">
    <property type="entry name" value="Tryp_SPc"/>
    <property type="match status" value="2"/>
</dbReference>
<dbReference type="Gene3D" id="2.10.25.10">
    <property type="entry name" value="Laminin"/>
    <property type="match status" value="4"/>
</dbReference>
<dbReference type="Pfam" id="PF00594">
    <property type="entry name" value="Gla"/>
    <property type="match status" value="2"/>
</dbReference>
<evidence type="ECO:0000256" key="6">
    <source>
        <dbReference type="ARBA" id="ARBA00022536"/>
    </source>
</evidence>
<dbReference type="PROSITE" id="PS01186">
    <property type="entry name" value="EGF_2"/>
    <property type="match status" value="1"/>
</dbReference>
<protein>
    <recommendedName>
        <fullName evidence="3">coagulation factor Xa</fullName>
        <ecNumber evidence="3">3.4.21.6</ecNumber>
    </recommendedName>
</protein>
<dbReference type="PROSITE" id="PS00022">
    <property type="entry name" value="EGF_1"/>
    <property type="match status" value="2"/>
</dbReference>
<dbReference type="SMART" id="SM00069">
    <property type="entry name" value="GLA"/>
    <property type="match status" value="2"/>
</dbReference>
<dbReference type="SUPFAM" id="SSF57184">
    <property type="entry name" value="Growth factor receptor domain"/>
    <property type="match status" value="1"/>
</dbReference>
<evidence type="ECO:0000256" key="14">
    <source>
        <dbReference type="RuleBase" id="RU363034"/>
    </source>
</evidence>
<feature type="domain" description="Gla" evidence="19">
    <location>
        <begin position="482"/>
        <end position="528"/>
    </location>
</feature>
<accession>A0AAD7SXJ2</accession>
<evidence type="ECO:0000256" key="13">
    <source>
        <dbReference type="PROSITE-ProRule" id="PRU00076"/>
    </source>
</evidence>
<feature type="region of interest" description="Disordered" evidence="15">
    <location>
        <begin position="697"/>
        <end position="717"/>
    </location>
</feature>
<dbReference type="Pfam" id="PF00008">
    <property type="entry name" value="EGF"/>
    <property type="match status" value="1"/>
</dbReference>
<keyword evidence="5" id="KW-0964">Secreted</keyword>
<dbReference type="PROSITE" id="PS50240">
    <property type="entry name" value="TRYPSIN_DOM"/>
    <property type="match status" value="2"/>
</dbReference>
<keyword evidence="4" id="KW-0301">Gamma-carboxyglutamic acid</keyword>
<dbReference type="InterPro" id="IPR017857">
    <property type="entry name" value="Coagulation_fac-like_Gla_dom"/>
</dbReference>
<dbReference type="CDD" id="cd00190">
    <property type="entry name" value="Tryp_SPc"/>
    <property type="match status" value="1"/>
</dbReference>
<feature type="disulfide bond" evidence="13">
    <location>
        <begin position="109"/>
        <end position="118"/>
    </location>
</feature>
<dbReference type="PROSITE" id="PS00011">
    <property type="entry name" value="GLA_1"/>
    <property type="match status" value="2"/>
</dbReference>
<dbReference type="PROSITE" id="PS50026">
    <property type="entry name" value="EGF_3"/>
    <property type="match status" value="2"/>
</dbReference>
<dbReference type="InterPro" id="IPR001254">
    <property type="entry name" value="Trypsin_dom"/>
</dbReference>
<dbReference type="Proteomes" id="UP001221898">
    <property type="component" value="Unassembled WGS sequence"/>
</dbReference>
<keyword evidence="6 13" id="KW-0245">EGF-like domain</keyword>
<dbReference type="InterPro" id="IPR009003">
    <property type="entry name" value="Peptidase_S1_PA"/>
</dbReference>
<feature type="domain" description="EGF-like" evidence="17">
    <location>
        <begin position="528"/>
        <end position="564"/>
    </location>
</feature>
<evidence type="ECO:0000256" key="5">
    <source>
        <dbReference type="ARBA" id="ARBA00022525"/>
    </source>
</evidence>
<dbReference type="FunFam" id="2.10.25.10:FF:000162">
    <property type="entry name" value="Coagulation factor X (Predicted)"/>
    <property type="match status" value="1"/>
</dbReference>
<organism evidence="20 21">
    <name type="scientific">Aldrovandia affinis</name>
    <dbReference type="NCBI Taxonomy" id="143900"/>
    <lineage>
        <taxon>Eukaryota</taxon>
        <taxon>Metazoa</taxon>
        <taxon>Chordata</taxon>
        <taxon>Craniata</taxon>
        <taxon>Vertebrata</taxon>
        <taxon>Euteleostomi</taxon>
        <taxon>Actinopterygii</taxon>
        <taxon>Neopterygii</taxon>
        <taxon>Teleostei</taxon>
        <taxon>Notacanthiformes</taxon>
        <taxon>Halosauridae</taxon>
        <taxon>Aldrovandia</taxon>
    </lineage>
</organism>
<dbReference type="InterPro" id="IPR000152">
    <property type="entry name" value="EGF-type_Asp/Asn_hydroxyl_site"/>
</dbReference>
<dbReference type="GO" id="GO:0006508">
    <property type="term" value="P:proteolysis"/>
    <property type="evidence" value="ECO:0007669"/>
    <property type="project" value="UniProtKB-KW"/>
</dbReference>
<keyword evidence="7 14" id="KW-0645">Protease</keyword>
<keyword evidence="11 13" id="KW-1015">Disulfide bond</keyword>
<dbReference type="SMART" id="SM00181">
    <property type="entry name" value="EGF"/>
    <property type="match status" value="4"/>
</dbReference>
<evidence type="ECO:0000256" key="10">
    <source>
        <dbReference type="ARBA" id="ARBA00022837"/>
    </source>
</evidence>
<keyword evidence="14" id="KW-0720">Serine protease</keyword>
<feature type="domain" description="EGF-like" evidence="17">
    <location>
        <begin position="83"/>
        <end position="119"/>
    </location>
</feature>